<keyword evidence="2" id="KW-1185">Reference proteome</keyword>
<sequence>MAPPSKRYKTVALIRAPFMKLVMGSYTAQETCFGHKTSSNIREELSGRKGTVQQMRL</sequence>
<evidence type="ECO:0000313" key="2">
    <source>
        <dbReference type="Proteomes" id="UP001196413"/>
    </source>
</evidence>
<evidence type="ECO:0000313" key="1">
    <source>
        <dbReference type="EMBL" id="KAJ1346496.1"/>
    </source>
</evidence>
<accession>A0AAD5QGV6</accession>
<proteinExistence type="predicted"/>
<dbReference type="EMBL" id="JAHQIW010000182">
    <property type="protein sequence ID" value="KAJ1346496.1"/>
    <property type="molecule type" value="Genomic_DNA"/>
</dbReference>
<name>A0AAD5QGV6_PARTN</name>
<dbReference type="AlphaFoldDB" id="A0AAD5QGV6"/>
<comment type="caution">
    <text evidence="1">The sequence shown here is derived from an EMBL/GenBank/DDBJ whole genome shotgun (WGS) entry which is preliminary data.</text>
</comment>
<reference evidence="1" key="1">
    <citation type="submission" date="2021-06" db="EMBL/GenBank/DDBJ databases">
        <title>Parelaphostrongylus tenuis whole genome reference sequence.</title>
        <authorList>
            <person name="Garwood T.J."/>
            <person name="Larsen P.A."/>
            <person name="Fountain-Jones N.M."/>
            <person name="Garbe J.R."/>
            <person name="Macchietto M.G."/>
            <person name="Kania S.A."/>
            <person name="Gerhold R.W."/>
            <person name="Richards J.E."/>
            <person name="Wolf T.M."/>
        </authorList>
    </citation>
    <scope>NUCLEOTIDE SEQUENCE</scope>
    <source>
        <strain evidence="1">MNPRO001-30</strain>
        <tissue evidence="1">Meninges</tissue>
    </source>
</reference>
<gene>
    <name evidence="1" type="ORF">KIN20_001292</name>
</gene>
<protein>
    <submittedName>
        <fullName evidence="1">Uncharacterized protein</fullName>
    </submittedName>
</protein>
<dbReference type="Proteomes" id="UP001196413">
    <property type="component" value="Unassembled WGS sequence"/>
</dbReference>
<organism evidence="1 2">
    <name type="scientific">Parelaphostrongylus tenuis</name>
    <name type="common">Meningeal worm</name>
    <dbReference type="NCBI Taxonomy" id="148309"/>
    <lineage>
        <taxon>Eukaryota</taxon>
        <taxon>Metazoa</taxon>
        <taxon>Ecdysozoa</taxon>
        <taxon>Nematoda</taxon>
        <taxon>Chromadorea</taxon>
        <taxon>Rhabditida</taxon>
        <taxon>Rhabditina</taxon>
        <taxon>Rhabditomorpha</taxon>
        <taxon>Strongyloidea</taxon>
        <taxon>Metastrongylidae</taxon>
        <taxon>Parelaphostrongylus</taxon>
    </lineage>
</organism>